<dbReference type="PRINTS" id="PR00111">
    <property type="entry name" value="ABHYDROLASE"/>
</dbReference>
<dbReference type="OrthoDB" id="6431331at2759"/>
<dbReference type="FunCoup" id="A0A2V0PBH5">
    <property type="interactions" value="423"/>
</dbReference>
<reference evidence="3 4" key="1">
    <citation type="journal article" date="2018" name="Sci. Rep.">
        <title>Raphidocelis subcapitata (=Pseudokirchneriella subcapitata) provides an insight into genome evolution and environmental adaptations in the Sphaeropleales.</title>
        <authorList>
            <person name="Suzuki S."/>
            <person name="Yamaguchi H."/>
            <person name="Nakajima N."/>
            <person name="Kawachi M."/>
        </authorList>
    </citation>
    <scope>NUCLEOTIDE SEQUENCE [LARGE SCALE GENOMIC DNA]</scope>
    <source>
        <strain evidence="3 4">NIES-35</strain>
    </source>
</reference>
<gene>
    <name evidence="3" type="ORF">Rsub_10069</name>
</gene>
<evidence type="ECO:0000313" key="4">
    <source>
        <dbReference type="Proteomes" id="UP000247498"/>
    </source>
</evidence>
<dbReference type="STRING" id="307507.A0A2V0PBH5"/>
<dbReference type="Pfam" id="PF12697">
    <property type="entry name" value="Abhydrolase_6"/>
    <property type="match status" value="1"/>
</dbReference>
<keyword evidence="4" id="KW-1185">Reference proteome</keyword>
<name>A0A2V0PBH5_9CHLO</name>
<dbReference type="InParanoid" id="A0A2V0PBH5"/>
<evidence type="ECO:0000256" key="1">
    <source>
        <dbReference type="SAM" id="MobiDB-lite"/>
    </source>
</evidence>
<sequence length="358" mass="38675">MQALRAHIGGARAGVAPSRRGGRRGLVARASASPPPPFMPPQLSEIAEPAARAMAARMRRVPVPLPSLGLDALPTAHVPPAGSHADRAAPPVVLLHGFDSSSLEMRRLHPLLEAEVEAHAVDLVGWGFTDHTPFAKDKDLRITPAQKREHLLNFWRDHVGRPMVLVGASLGGAIALEFALEHPEAVERIVLIDAQGFIDGIGPMASLPRPLAAAGVWLLRTEGLRMAANRMAYRDQAFATEDAMRVGRLHTHLDGWTDANVAFMRGGGYAISSKLSRVQQPVLVLWGRQDQILEPRYATQFLETLPDARLRWLEDCGHCGHLEKPRETADAILAFARGGELEGALRAGDAVAAGAARR</sequence>
<organism evidence="3 4">
    <name type="scientific">Raphidocelis subcapitata</name>
    <dbReference type="NCBI Taxonomy" id="307507"/>
    <lineage>
        <taxon>Eukaryota</taxon>
        <taxon>Viridiplantae</taxon>
        <taxon>Chlorophyta</taxon>
        <taxon>core chlorophytes</taxon>
        <taxon>Chlorophyceae</taxon>
        <taxon>CS clade</taxon>
        <taxon>Sphaeropleales</taxon>
        <taxon>Selenastraceae</taxon>
        <taxon>Raphidocelis</taxon>
    </lineage>
</organism>
<evidence type="ECO:0000313" key="3">
    <source>
        <dbReference type="EMBL" id="GBF97208.1"/>
    </source>
</evidence>
<feature type="region of interest" description="Disordered" evidence="1">
    <location>
        <begin position="1"/>
        <end position="41"/>
    </location>
</feature>
<evidence type="ECO:0000259" key="2">
    <source>
        <dbReference type="Pfam" id="PF12697"/>
    </source>
</evidence>
<dbReference type="SUPFAM" id="SSF53474">
    <property type="entry name" value="alpha/beta-Hydrolases"/>
    <property type="match status" value="1"/>
</dbReference>
<dbReference type="AlphaFoldDB" id="A0A2V0PBH5"/>
<dbReference type="PANTHER" id="PTHR43689">
    <property type="entry name" value="HYDROLASE"/>
    <property type="match status" value="1"/>
</dbReference>
<protein>
    <submittedName>
        <fullName evidence="3">Alpha beta fold hydrolase</fullName>
    </submittedName>
</protein>
<keyword evidence="3" id="KW-0378">Hydrolase</keyword>
<dbReference type="InterPro" id="IPR000073">
    <property type="entry name" value="AB_hydrolase_1"/>
</dbReference>
<dbReference type="InterPro" id="IPR029058">
    <property type="entry name" value="AB_hydrolase_fold"/>
</dbReference>
<dbReference type="Proteomes" id="UP000247498">
    <property type="component" value="Unassembled WGS sequence"/>
</dbReference>
<dbReference type="EMBL" id="BDRX01000094">
    <property type="protein sequence ID" value="GBF97208.1"/>
    <property type="molecule type" value="Genomic_DNA"/>
</dbReference>
<comment type="caution">
    <text evidence="3">The sequence shown here is derived from an EMBL/GenBank/DDBJ whole genome shotgun (WGS) entry which is preliminary data.</text>
</comment>
<accession>A0A2V0PBH5</accession>
<dbReference type="GO" id="GO:0016787">
    <property type="term" value="F:hydrolase activity"/>
    <property type="evidence" value="ECO:0007669"/>
    <property type="project" value="UniProtKB-KW"/>
</dbReference>
<dbReference type="Gene3D" id="3.40.50.1820">
    <property type="entry name" value="alpha/beta hydrolase"/>
    <property type="match status" value="1"/>
</dbReference>
<proteinExistence type="predicted"/>
<dbReference type="PANTHER" id="PTHR43689:SF8">
    <property type="entry name" value="ALPHA_BETA-HYDROLASES SUPERFAMILY PROTEIN"/>
    <property type="match status" value="1"/>
</dbReference>
<feature type="domain" description="AB hydrolase-1" evidence="2">
    <location>
        <begin position="92"/>
        <end position="331"/>
    </location>
</feature>